<dbReference type="EMBL" id="BK015584">
    <property type="protein sequence ID" value="DAE14516.1"/>
    <property type="molecule type" value="Genomic_DNA"/>
</dbReference>
<proteinExistence type="predicted"/>
<reference evidence="1" key="1">
    <citation type="journal article" date="2021" name="Proc. Natl. Acad. Sci. U.S.A.">
        <title>A Catalog of Tens of Thousands of Viruses from Human Metagenomes Reveals Hidden Associations with Chronic Diseases.</title>
        <authorList>
            <person name="Tisza M.J."/>
            <person name="Buck C.B."/>
        </authorList>
    </citation>
    <scope>NUCLEOTIDE SEQUENCE</scope>
    <source>
        <strain evidence="1">Ct0QB11</strain>
    </source>
</reference>
<protein>
    <submittedName>
        <fullName evidence="1">Uncharacterized protein</fullName>
    </submittedName>
</protein>
<accession>A0A8S5Q7N4</accession>
<sequence>MAQEKVARLAVATVSFTPQGENESITLGYQQSVSLNRTIEKKELLSNDESLGETVMELETKAEYNFNTEIGDINIANLALCFKGVVEDVTYAAAGKFFNGKTIKADTEQIRIGDPVLKDGKIYTATENMAAGSFTIDKCAPRIYPAKFKRIAPQKLANSLGKIIVEGKNLATGKAQILVIPLLNLSFEGDVSVSGTDFAKLSLKGKVLKAAGEERFSFMDGE</sequence>
<evidence type="ECO:0000313" key="1">
    <source>
        <dbReference type="EMBL" id="DAE14516.1"/>
    </source>
</evidence>
<name>A0A8S5Q7N4_9CAUD</name>
<organism evidence="1">
    <name type="scientific">Myoviridae sp. ct0QB11</name>
    <dbReference type="NCBI Taxonomy" id="2825012"/>
    <lineage>
        <taxon>Viruses</taxon>
        <taxon>Duplodnaviria</taxon>
        <taxon>Heunggongvirae</taxon>
        <taxon>Uroviricota</taxon>
        <taxon>Caudoviricetes</taxon>
    </lineage>
</organism>